<accession>A0A158KL59</accession>
<proteinExistence type="predicted"/>
<dbReference type="AlphaFoldDB" id="A0A158KL59"/>
<dbReference type="Proteomes" id="UP000054770">
    <property type="component" value="Unassembled WGS sequence"/>
</dbReference>
<comment type="caution">
    <text evidence="1">The sequence shown here is derived from an EMBL/GenBank/DDBJ whole genome shotgun (WGS) entry which is preliminary data.</text>
</comment>
<protein>
    <submittedName>
        <fullName evidence="1">Uncharacterized protein</fullName>
    </submittedName>
</protein>
<gene>
    <name evidence="1" type="ORF">AWB68_06294</name>
</gene>
<dbReference type="InterPro" id="IPR009758">
    <property type="entry name" value="DUF1326"/>
</dbReference>
<dbReference type="Pfam" id="PF07040">
    <property type="entry name" value="DUF1326"/>
    <property type="match status" value="1"/>
</dbReference>
<name>A0A158KL59_9BURK</name>
<dbReference type="OrthoDB" id="9802256at2"/>
<dbReference type="EMBL" id="FCON02000110">
    <property type="protein sequence ID" value="SAL81867.1"/>
    <property type="molecule type" value="Genomic_DNA"/>
</dbReference>
<organism evidence="1 2">
    <name type="scientific">Caballeronia choica</name>
    <dbReference type="NCBI Taxonomy" id="326476"/>
    <lineage>
        <taxon>Bacteria</taxon>
        <taxon>Pseudomonadati</taxon>
        <taxon>Pseudomonadota</taxon>
        <taxon>Betaproteobacteria</taxon>
        <taxon>Burkholderiales</taxon>
        <taxon>Burkholderiaceae</taxon>
        <taxon>Caballeronia</taxon>
    </lineage>
</organism>
<sequence length="69" mass="7492">MSYSLEGRLLEVCECKVLCPRWIGEDPDNGTYRSTVAYHYDKGAVADVDVSGLTIALTCLIPGNVLQGN</sequence>
<reference evidence="1" key="1">
    <citation type="submission" date="2016-01" db="EMBL/GenBank/DDBJ databases">
        <authorList>
            <person name="Peeters C."/>
        </authorList>
    </citation>
    <scope>NUCLEOTIDE SEQUENCE [LARGE SCALE GENOMIC DNA]</scope>
    <source>
        <strain evidence="1">LMG 22940</strain>
    </source>
</reference>
<evidence type="ECO:0000313" key="1">
    <source>
        <dbReference type="EMBL" id="SAL81867.1"/>
    </source>
</evidence>
<keyword evidence="2" id="KW-1185">Reference proteome</keyword>
<evidence type="ECO:0000313" key="2">
    <source>
        <dbReference type="Proteomes" id="UP000054770"/>
    </source>
</evidence>